<keyword evidence="3" id="KW-1185">Reference proteome</keyword>
<comment type="caution">
    <text evidence="2">The sequence shown here is derived from an EMBL/GenBank/DDBJ whole genome shotgun (WGS) entry which is preliminary data.</text>
</comment>
<evidence type="ECO:0000256" key="1">
    <source>
        <dbReference type="SAM" id="SignalP"/>
    </source>
</evidence>
<protein>
    <submittedName>
        <fullName evidence="2">14123_t:CDS:1</fullName>
    </submittedName>
</protein>
<accession>A0A9N9FV53</accession>
<proteinExistence type="predicted"/>
<gene>
    <name evidence="2" type="ORF">ALEPTO_LOCUS6291</name>
</gene>
<sequence>MNVFKYFLYFTILVAYSRTTYSDVSYNETQDGLIIFDSYTDKFGTILLRMVKYDSITQCTIPGEPRMHLRLIFSNGTVRPLDFDFPVNTWNYCPIDWIFALLVEPNLILLNYYNFSDTQPTVDGVYQENGVFVDYWGNIKNTFRLGFGSPYARRVTVGFIPSDGILRTYQEPNGAIGWNRFTSPDKNGQITDDGGGYFYNNTINEKITDFRAFNLLEGGFGCIIVSKPTAQSSLELQDASFPRFIAYISLLKTGRAIPTKLFSLYRTSIPFASLNFMRCAVVFDGTGNECLIITSMNNTSNITSNNSTMNSNSTAINNTTLADILISSIHFGSQGSITAIQPLDADDHLPDMTFISLFYGGYVTMGIVNTTTKETGGVMLDSNGNKIELWSFGTAVNHSSAFLLNNTLWGAKSVNDTTWAIITKTLPKLKAADADDRYENPNINITFPTIGAVIPSNIRQINITYEGPITLSSGNITIYQEDKSGSADVFRQGMHQFSQPFQINVQDQTVSIHVLDSTFNIPNSTYYVIVDTNFVRDFDTNEALLGIGKESWRFTTEPFKSGEVDIGSQSGIIRLTPEATIAFKNSLKSSSSIYEDILNDLANAIPISHNRLDIKKKYQINSDQILLRITIHPSKNNSEISTKQVTSNLKTLIKYKDITSISRYNYTDWLDSSYGFQESSK</sequence>
<evidence type="ECO:0000313" key="3">
    <source>
        <dbReference type="Proteomes" id="UP000789508"/>
    </source>
</evidence>
<evidence type="ECO:0000313" key="2">
    <source>
        <dbReference type="EMBL" id="CAG8559720.1"/>
    </source>
</evidence>
<feature type="signal peptide" evidence="1">
    <location>
        <begin position="1"/>
        <end position="22"/>
    </location>
</feature>
<dbReference type="AlphaFoldDB" id="A0A9N9FV53"/>
<name>A0A9N9FV53_9GLOM</name>
<dbReference type="Proteomes" id="UP000789508">
    <property type="component" value="Unassembled WGS sequence"/>
</dbReference>
<reference evidence="2" key="1">
    <citation type="submission" date="2021-06" db="EMBL/GenBank/DDBJ databases">
        <authorList>
            <person name="Kallberg Y."/>
            <person name="Tangrot J."/>
            <person name="Rosling A."/>
        </authorList>
    </citation>
    <scope>NUCLEOTIDE SEQUENCE</scope>
    <source>
        <strain evidence="2">FL130A</strain>
    </source>
</reference>
<feature type="chain" id="PRO_5040203291" evidence="1">
    <location>
        <begin position="23"/>
        <end position="681"/>
    </location>
</feature>
<dbReference type="EMBL" id="CAJVPS010002082">
    <property type="protein sequence ID" value="CAG8559720.1"/>
    <property type="molecule type" value="Genomic_DNA"/>
</dbReference>
<dbReference type="OrthoDB" id="2327888at2759"/>
<keyword evidence="1" id="KW-0732">Signal</keyword>
<organism evidence="2 3">
    <name type="scientific">Ambispora leptoticha</name>
    <dbReference type="NCBI Taxonomy" id="144679"/>
    <lineage>
        <taxon>Eukaryota</taxon>
        <taxon>Fungi</taxon>
        <taxon>Fungi incertae sedis</taxon>
        <taxon>Mucoromycota</taxon>
        <taxon>Glomeromycotina</taxon>
        <taxon>Glomeromycetes</taxon>
        <taxon>Archaeosporales</taxon>
        <taxon>Ambisporaceae</taxon>
        <taxon>Ambispora</taxon>
    </lineage>
</organism>